<dbReference type="KEGG" id="glo:Glov_0870"/>
<dbReference type="HOGENOM" id="CLU_128687_0_0_7"/>
<evidence type="ECO:0000256" key="1">
    <source>
        <dbReference type="SAM" id="SignalP"/>
    </source>
</evidence>
<reference evidence="3 4" key="1">
    <citation type="submission" date="2008-05" db="EMBL/GenBank/DDBJ databases">
        <title>Complete sequence of chromosome of Geobacter lovleyi SZ.</title>
        <authorList>
            <consortium name="US DOE Joint Genome Institute"/>
            <person name="Lucas S."/>
            <person name="Copeland A."/>
            <person name="Lapidus A."/>
            <person name="Glavina del Rio T."/>
            <person name="Dalin E."/>
            <person name="Tice H."/>
            <person name="Bruce D."/>
            <person name="Goodwin L."/>
            <person name="Pitluck S."/>
            <person name="Chertkov O."/>
            <person name="Meincke L."/>
            <person name="Brettin T."/>
            <person name="Detter J.C."/>
            <person name="Han C."/>
            <person name="Tapia R."/>
            <person name="Kuske C.R."/>
            <person name="Schmutz J."/>
            <person name="Larimer F."/>
            <person name="Land M."/>
            <person name="Hauser L."/>
            <person name="Kyrpides N."/>
            <person name="Mikhailova N."/>
            <person name="Sung Y."/>
            <person name="Fletcher K.E."/>
            <person name="Ritalahti K.M."/>
            <person name="Loeffler F.E."/>
            <person name="Richardson P."/>
        </authorList>
    </citation>
    <scope>NUCLEOTIDE SEQUENCE [LARGE SCALE GENOMIC DNA]</scope>
    <source>
        <strain evidence="4">ATCC BAA-1151 / DSM 17278 / SZ</strain>
    </source>
</reference>
<dbReference type="GO" id="GO:0016853">
    <property type="term" value="F:isomerase activity"/>
    <property type="evidence" value="ECO:0007669"/>
    <property type="project" value="UniProtKB-KW"/>
</dbReference>
<feature type="domain" description="Thioredoxin-like fold" evidence="2">
    <location>
        <begin position="36"/>
        <end position="154"/>
    </location>
</feature>
<dbReference type="InterPro" id="IPR012336">
    <property type="entry name" value="Thioredoxin-like_fold"/>
</dbReference>
<dbReference type="Pfam" id="PF13098">
    <property type="entry name" value="Thioredoxin_2"/>
    <property type="match status" value="1"/>
</dbReference>
<evidence type="ECO:0000313" key="3">
    <source>
        <dbReference type="EMBL" id="ACD94594.1"/>
    </source>
</evidence>
<organism evidence="3 4">
    <name type="scientific">Trichlorobacter lovleyi (strain ATCC BAA-1151 / DSM 17278 / SZ)</name>
    <name type="common">Geobacter lovleyi</name>
    <dbReference type="NCBI Taxonomy" id="398767"/>
    <lineage>
        <taxon>Bacteria</taxon>
        <taxon>Pseudomonadati</taxon>
        <taxon>Thermodesulfobacteriota</taxon>
        <taxon>Desulfuromonadia</taxon>
        <taxon>Geobacterales</taxon>
        <taxon>Geobacteraceae</taxon>
        <taxon>Trichlorobacter</taxon>
    </lineage>
</organism>
<feature type="chain" id="PRO_5002786019" evidence="1">
    <location>
        <begin position="25"/>
        <end position="164"/>
    </location>
</feature>
<dbReference type="PANTHER" id="PTHR35272:SF3">
    <property type="entry name" value="THIOL:DISULFIDE INTERCHANGE PROTEIN DSBC"/>
    <property type="match status" value="1"/>
</dbReference>
<dbReference type="SUPFAM" id="SSF52833">
    <property type="entry name" value="Thioredoxin-like"/>
    <property type="match status" value="1"/>
</dbReference>
<feature type="signal peptide" evidence="1">
    <location>
        <begin position="1"/>
        <end position="24"/>
    </location>
</feature>
<dbReference type="InterPro" id="IPR036249">
    <property type="entry name" value="Thioredoxin-like_sf"/>
</dbReference>
<keyword evidence="4" id="KW-1185">Reference proteome</keyword>
<dbReference type="eggNOG" id="COG1651">
    <property type="taxonomic scope" value="Bacteria"/>
</dbReference>
<dbReference type="STRING" id="398767.Glov_0870"/>
<protein>
    <submittedName>
        <fullName evidence="3">Protein-disulfide isomerase</fullName>
    </submittedName>
</protein>
<proteinExistence type="predicted"/>
<dbReference type="Proteomes" id="UP000002420">
    <property type="component" value="Chromosome"/>
</dbReference>
<sequence length="164" mass="18183">MTQRFLLTLALLATMVFCSGTASAATIDLNKALVIGTGPKKVIEFTDPDCPFCRKAAAYFHNRRDITRYVFFNPLAMHPNARSKAQYILSGHDKTRLYHEVMSGMVDRMDTKNLPVTAAGIKSQEEQQAIAKKAGIDSTPTFMIMGRIIEGFVQAKIEELLGKP</sequence>
<dbReference type="PANTHER" id="PTHR35272">
    <property type="entry name" value="THIOL:DISULFIDE INTERCHANGE PROTEIN DSBC-RELATED"/>
    <property type="match status" value="1"/>
</dbReference>
<dbReference type="RefSeq" id="WP_012468948.1">
    <property type="nucleotide sequence ID" value="NC_010814.1"/>
</dbReference>
<gene>
    <name evidence="3" type="ordered locus">Glov_0870</name>
</gene>
<dbReference type="Gene3D" id="3.40.30.10">
    <property type="entry name" value="Glutaredoxin"/>
    <property type="match status" value="1"/>
</dbReference>
<keyword evidence="3" id="KW-0413">Isomerase</keyword>
<name>B3E529_TRIL1</name>
<dbReference type="InterPro" id="IPR051470">
    <property type="entry name" value="Thiol:disulfide_interchange"/>
</dbReference>
<keyword evidence="1" id="KW-0732">Signal</keyword>
<evidence type="ECO:0000313" key="4">
    <source>
        <dbReference type="Proteomes" id="UP000002420"/>
    </source>
</evidence>
<dbReference type="AlphaFoldDB" id="B3E529"/>
<dbReference type="EMBL" id="CP001089">
    <property type="protein sequence ID" value="ACD94594.1"/>
    <property type="molecule type" value="Genomic_DNA"/>
</dbReference>
<accession>B3E529</accession>
<evidence type="ECO:0000259" key="2">
    <source>
        <dbReference type="Pfam" id="PF13098"/>
    </source>
</evidence>